<dbReference type="Gene3D" id="1.10.10.10">
    <property type="entry name" value="Winged helix-like DNA-binding domain superfamily/Winged helix DNA-binding domain"/>
    <property type="match status" value="2"/>
</dbReference>
<comment type="caution">
    <text evidence="5">The sequence shown here is derived from an EMBL/GenBank/DDBJ whole genome shotgun (WGS) entry which is preliminary data.</text>
</comment>
<keyword evidence="2" id="KW-0132">Cell division</keyword>
<proteinExistence type="predicted"/>
<dbReference type="SUPFAM" id="SSF46785">
    <property type="entry name" value="Winged helix' DNA-binding domain"/>
    <property type="match status" value="2"/>
</dbReference>
<dbReference type="Proteomes" id="UP000886824">
    <property type="component" value="Unassembled WGS sequence"/>
</dbReference>
<gene>
    <name evidence="5" type="primary">scpB</name>
    <name evidence="5" type="ORF">H9826_02350</name>
</gene>
<reference evidence="5" key="2">
    <citation type="submission" date="2021-04" db="EMBL/GenBank/DDBJ databases">
        <authorList>
            <person name="Gilroy R."/>
        </authorList>
    </citation>
    <scope>NUCLEOTIDE SEQUENCE</scope>
    <source>
        <strain evidence="5">CHK33-7979</strain>
    </source>
</reference>
<evidence type="ECO:0000313" key="5">
    <source>
        <dbReference type="EMBL" id="HIY72804.1"/>
    </source>
</evidence>
<dbReference type="Pfam" id="PF04079">
    <property type="entry name" value="SMC_ScpB"/>
    <property type="match status" value="1"/>
</dbReference>
<evidence type="ECO:0000256" key="2">
    <source>
        <dbReference type="ARBA" id="ARBA00022618"/>
    </source>
</evidence>
<dbReference type="GO" id="GO:0051304">
    <property type="term" value="P:chromosome separation"/>
    <property type="evidence" value="ECO:0007669"/>
    <property type="project" value="InterPro"/>
</dbReference>
<accession>A0A9D1Z2I2</accession>
<dbReference type="InterPro" id="IPR036388">
    <property type="entry name" value="WH-like_DNA-bd_sf"/>
</dbReference>
<dbReference type="PANTHER" id="PTHR34298:SF2">
    <property type="entry name" value="SEGREGATION AND CONDENSATION PROTEIN B"/>
    <property type="match status" value="1"/>
</dbReference>
<evidence type="ECO:0000256" key="4">
    <source>
        <dbReference type="ARBA" id="ARBA00023306"/>
    </source>
</evidence>
<keyword evidence="1" id="KW-0963">Cytoplasm</keyword>
<dbReference type="EMBL" id="DXCX01000027">
    <property type="protein sequence ID" value="HIY72804.1"/>
    <property type="molecule type" value="Genomic_DNA"/>
</dbReference>
<reference evidence="5" key="1">
    <citation type="journal article" date="2021" name="PeerJ">
        <title>Extensive microbial diversity within the chicken gut microbiome revealed by metagenomics and culture.</title>
        <authorList>
            <person name="Gilroy R."/>
            <person name="Ravi A."/>
            <person name="Getino M."/>
            <person name="Pursley I."/>
            <person name="Horton D.L."/>
            <person name="Alikhan N.F."/>
            <person name="Baker D."/>
            <person name="Gharbi K."/>
            <person name="Hall N."/>
            <person name="Watson M."/>
            <person name="Adriaenssens E.M."/>
            <person name="Foster-Nyarko E."/>
            <person name="Jarju S."/>
            <person name="Secka A."/>
            <person name="Antonio M."/>
            <person name="Oren A."/>
            <person name="Chaudhuri R.R."/>
            <person name="La Ragione R."/>
            <person name="Hildebrand F."/>
            <person name="Pallen M.J."/>
        </authorList>
    </citation>
    <scope>NUCLEOTIDE SEQUENCE</scope>
    <source>
        <strain evidence="5">CHK33-7979</strain>
    </source>
</reference>
<name>A0A9D1Z2I2_9FIRM</name>
<organism evidence="5 6">
    <name type="scientific">Candidatus Intestinimonas merdavium</name>
    <dbReference type="NCBI Taxonomy" id="2838622"/>
    <lineage>
        <taxon>Bacteria</taxon>
        <taxon>Bacillati</taxon>
        <taxon>Bacillota</taxon>
        <taxon>Clostridia</taxon>
        <taxon>Eubacteriales</taxon>
        <taxon>Intestinimonas</taxon>
    </lineage>
</organism>
<dbReference type="AlphaFoldDB" id="A0A9D1Z2I2"/>
<dbReference type="InterPro" id="IPR036390">
    <property type="entry name" value="WH_DNA-bd_sf"/>
</dbReference>
<dbReference type="NCBIfam" id="TIGR00281">
    <property type="entry name" value="SMC-Scp complex subunit ScpB"/>
    <property type="match status" value="1"/>
</dbReference>
<keyword evidence="4" id="KW-0131">Cell cycle</keyword>
<protein>
    <submittedName>
        <fullName evidence="5">SMC-Scp complex subunit ScpB</fullName>
    </submittedName>
</protein>
<dbReference type="PANTHER" id="PTHR34298">
    <property type="entry name" value="SEGREGATION AND CONDENSATION PROTEIN B"/>
    <property type="match status" value="1"/>
</dbReference>
<sequence>MYSDLYGGRGDPDGNLHGRLLTYGRGEGPLNDLKEIESAMEGILFASGEPVGVERLCLALEIDRATADAVAQKLMDDYSYHRRGIRLVRLETSYQLCSAPEHADLIRKTFESRRPPKLSPPALEVLAIIAYYQPTTRAYVDQVRGVDSAYTVGLLLDRELIEECGRLAVPGRPILYRTTPVFLRSFGLSSLDDLPELPAAAPDEEQLKADMQTALERLRDLREEGEEPTEEELRAAAETLARAETRSGEGG</sequence>
<evidence type="ECO:0000313" key="6">
    <source>
        <dbReference type="Proteomes" id="UP000886824"/>
    </source>
</evidence>
<dbReference type="InterPro" id="IPR005234">
    <property type="entry name" value="ScpB_csome_segregation"/>
</dbReference>
<evidence type="ECO:0000256" key="1">
    <source>
        <dbReference type="ARBA" id="ARBA00022490"/>
    </source>
</evidence>
<keyword evidence="3" id="KW-0159">Chromosome partition</keyword>
<evidence type="ECO:0000256" key="3">
    <source>
        <dbReference type="ARBA" id="ARBA00022829"/>
    </source>
</evidence>
<dbReference type="GO" id="GO:0051301">
    <property type="term" value="P:cell division"/>
    <property type="evidence" value="ECO:0007669"/>
    <property type="project" value="UniProtKB-KW"/>
</dbReference>